<feature type="transmembrane region" description="Helical" evidence="8">
    <location>
        <begin position="255"/>
        <end position="272"/>
    </location>
</feature>
<name>A0A934MHE8_9HYPH</name>
<reference evidence="10" key="1">
    <citation type="submission" date="2020-12" db="EMBL/GenBank/DDBJ databases">
        <title>Bacterial taxonomy.</title>
        <authorList>
            <person name="Pan X."/>
        </authorList>
    </citation>
    <scope>NUCLEOTIDE SEQUENCE</scope>
    <source>
        <strain evidence="10">B2012</strain>
    </source>
</reference>
<evidence type="ECO:0000259" key="9">
    <source>
        <dbReference type="PROSITE" id="PS50850"/>
    </source>
</evidence>
<keyword evidence="8" id="KW-0997">Cell inner membrane</keyword>
<dbReference type="CDD" id="cd17320">
    <property type="entry name" value="MFS_MdfA_MDR_like"/>
    <property type="match status" value="1"/>
</dbReference>
<proteinExistence type="inferred from homology"/>
<feature type="transmembrane region" description="Helical" evidence="8">
    <location>
        <begin position="221"/>
        <end position="243"/>
    </location>
</feature>
<feature type="transmembrane region" description="Helical" evidence="8">
    <location>
        <begin position="348"/>
        <end position="368"/>
    </location>
</feature>
<evidence type="ECO:0000256" key="6">
    <source>
        <dbReference type="ARBA" id="ARBA00022989"/>
    </source>
</evidence>
<evidence type="ECO:0000256" key="8">
    <source>
        <dbReference type="RuleBase" id="RU365088"/>
    </source>
</evidence>
<dbReference type="InterPro" id="IPR036259">
    <property type="entry name" value="MFS_trans_sf"/>
</dbReference>
<feature type="transmembrane region" description="Helical" evidence="8">
    <location>
        <begin position="18"/>
        <end position="37"/>
    </location>
</feature>
<dbReference type="RefSeq" id="WP_198881883.1">
    <property type="nucleotide sequence ID" value="NZ_JAEKJA010000007.1"/>
</dbReference>
<gene>
    <name evidence="10" type="ORF">JCR33_09855</name>
</gene>
<organism evidence="10 11">
    <name type="scientific">Acuticoccus mangrovi</name>
    <dbReference type="NCBI Taxonomy" id="2796142"/>
    <lineage>
        <taxon>Bacteria</taxon>
        <taxon>Pseudomonadati</taxon>
        <taxon>Pseudomonadota</taxon>
        <taxon>Alphaproteobacteria</taxon>
        <taxon>Hyphomicrobiales</taxon>
        <taxon>Amorphaceae</taxon>
        <taxon>Acuticoccus</taxon>
    </lineage>
</organism>
<protein>
    <recommendedName>
        <fullName evidence="8">Bcr/CflA family efflux transporter</fullName>
    </recommendedName>
</protein>
<comment type="caution">
    <text evidence="10">The sequence shown here is derived from an EMBL/GenBank/DDBJ whole genome shotgun (WGS) entry which is preliminary data.</text>
</comment>
<keyword evidence="11" id="KW-1185">Reference proteome</keyword>
<dbReference type="Gene3D" id="1.20.1720.10">
    <property type="entry name" value="Multidrug resistance protein D"/>
    <property type="match status" value="1"/>
</dbReference>
<dbReference type="InterPro" id="IPR050189">
    <property type="entry name" value="MFS_Efflux_Transporters"/>
</dbReference>
<dbReference type="PANTHER" id="PTHR43124:SF3">
    <property type="entry name" value="CHLORAMPHENICOL EFFLUX PUMP RV0191"/>
    <property type="match status" value="1"/>
</dbReference>
<evidence type="ECO:0000256" key="3">
    <source>
        <dbReference type="ARBA" id="ARBA00022448"/>
    </source>
</evidence>
<comment type="subcellular location">
    <subcellularLocation>
        <location evidence="8">Cell inner membrane</location>
        <topology evidence="8">Multi-pass membrane protein</topology>
    </subcellularLocation>
    <subcellularLocation>
        <location evidence="1">Cell membrane</location>
        <topology evidence="1">Multi-pass membrane protein</topology>
    </subcellularLocation>
</comment>
<keyword evidence="6 8" id="KW-1133">Transmembrane helix</keyword>
<dbReference type="Proteomes" id="UP000609531">
    <property type="component" value="Unassembled WGS sequence"/>
</dbReference>
<feature type="transmembrane region" description="Helical" evidence="8">
    <location>
        <begin position="82"/>
        <end position="101"/>
    </location>
</feature>
<dbReference type="InterPro" id="IPR004812">
    <property type="entry name" value="Efflux_drug-R_Bcr/CmlA"/>
</dbReference>
<evidence type="ECO:0000256" key="1">
    <source>
        <dbReference type="ARBA" id="ARBA00004651"/>
    </source>
</evidence>
<feature type="transmembrane region" description="Helical" evidence="8">
    <location>
        <begin position="310"/>
        <end position="327"/>
    </location>
</feature>
<dbReference type="EMBL" id="JAEKJA010000007">
    <property type="protein sequence ID" value="MBJ3775991.1"/>
    <property type="molecule type" value="Genomic_DNA"/>
</dbReference>
<dbReference type="SUPFAM" id="SSF103473">
    <property type="entry name" value="MFS general substrate transporter"/>
    <property type="match status" value="1"/>
</dbReference>
<dbReference type="NCBIfam" id="TIGR00710">
    <property type="entry name" value="efflux_Bcr_CflA"/>
    <property type="match status" value="1"/>
</dbReference>
<feature type="transmembrane region" description="Helical" evidence="8">
    <location>
        <begin position="284"/>
        <end position="304"/>
    </location>
</feature>
<dbReference type="InterPro" id="IPR020846">
    <property type="entry name" value="MFS_dom"/>
</dbReference>
<feature type="transmembrane region" description="Helical" evidence="8">
    <location>
        <begin position="165"/>
        <end position="188"/>
    </location>
</feature>
<evidence type="ECO:0000313" key="10">
    <source>
        <dbReference type="EMBL" id="MBJ3775991.1"/>
    </source>
</evidence>
<dbReference type="PANTHER" id="PTHR43124">
    <property type="entry name" value="PURINE EFFLUX PUMP PBUE"/>
    <property type="match status" value="1"/>
</dbReference>
<feature type="transmembrane region" description="Helical" evidence="8">
    <location>
        <begin position="374"/>
        <end position="394"/>
    </location>
</feature>
<evidence type="ECO:0000256" key="5">
    <source>
        <dbReference type="ARBA" id="ARBA00022692"/>
    </source>
</evidence>
<keyword evidence="3 8" id="KW-0813">Transport</keyword>
<evidence type="ECO:0000256" key="7">
    <source>
        <dbReference type="ARBA" id="ARBA00023136"/>
    </source>
</evidence>
<evidence type="ECO:0000256" key="2">
    <source>
        <dbReference type="ARBA" id="ARBA00006236"/>
    </source>
</evidence>
<sequence length="399" mass="40925">MYEPRPSGALATPHNPQVLLVAVAAVAFIAVHIYMPSMPEMAVALGTDIGALTAAVSVFLGGLGLGQFLYGPLSDRHGRRPAMLLGLAIFVVGSLACAAATSLSALLVARVVQALGAAAGATVVRTIIRDVYGPERAASMIGYTIMAAAIAAGFGPMLGSMLDMIAGWRSVFVALAGAGGVLFVLCYLRLDESLVNKRAATGGIGLADCFALLRSAPFLRYALFSAALFGSWYGFVSGVPVVILDAWQLRPVDFVMWWPITTGSYVLGNFLAGRFSQKLGPHRMVLTGSRLVFCGAGLLVAFAATGIAHPAVLFAPMGLVLIGSGLSQPNALASAMNAAPDHVGSASAMSGMLQIAAAMICITTIGALPMVTALSFALVISGCAFVGLLAHAVLPSVSR</sequence>
<dbReference type="Pfam" id="PF07690">
    <property type="entry name" value="MFS_1"/>
    <property type="match status" value="1"/>
</dbReference>
<dbReference type="GO" id="GO:0042910">
    <property type="term" value="F:xenobiotic transmembrane transporter activity"/>
    <property type="evidence" value="ECO:0007669"/>
    <property type="project" value="InterPro"/>
</dbReference>
<accession>A0A934MHE8</accession>
<keyword evidence="5 8" id="KW-0812">Transmembrane</keyword>
<feature type="transmembrane region" description="Helical" evidence="8">
    <location>
        <begin position="107"/>
        <end position="128"/>
    </location>
</feature>
<feature type="transmembrane region" description="Helical" evidence="8">
    <location>
        <begin position="49"/>
        <end position="70"/>
    </location>
</feature>
<dbReference type="PROSITE" id="PS50850">
    <property type="entry name" value="MFS"/>
    <property type="match status" value="1"/>
</dbReference>
<dbReference type="GO" id="GO:1990961">
    <property type="term" value="P:xenobiotic detoxification by transmembrane export across the plasma membrane"/>
    <property type="evidence" value="ECO:0007669"/>
    <property type="project" value="InterPro"/>
</dbReference>
<evidence type="ECO:0000256" key="4">
    <source>
        <dbReference type="ARBA" id="ARBA00022475"/>
    </source>
</evidence>
<keyword evidence="7 8" id="KW-0472">Membrane</keyword>
<feature type="transmembrane region" description="Helical" evidence="8">
    <location>
        <begin position="140"/>
        <end position="159"/>
    </location>
</feature>
<evidence type="ECO:0000313" key="11">
    <source>
        <dbReference type="Proteomes" id="UP000609531"/>
    </source>
</evidence>
<comment type="similarity">
    <text evidence="2 8">Belongs to the major facilitator superfamily. Bcr/CmlA family.</text>
</comment>
<dbReference type="GO" id="GO:0005886">
    <property type="term" value="C:plasma membrane"/>
    <property type="evidence" value="ECO:0007669"/>
    <property type="project" value="UniProtKB-SubCell"/>
</dbReference>
<keyword evidence="4" id="KW-1003">Cell membrane</keyword>
<dbReference type="InterPro" id="IPR011701">
    <property type="entry name" value="MFS"/>
</dbReference>
<feature type="domain" description="Major facilitator superfamily (MFS) profile" evidence="9">
    <location>
        <begin position="16"/>
        <end position="399"/>
    </location>
</feature>
<dbReference type="AlphaFoldDB" id="A0A934MHE8"/>